<dbReference type="RefSeq" id="WP_188321775.1">
    <property type="nucleotide sequence ID" value="NZ_CP060203.1"/>
</dbReference>
<dbReference type="EMBL" id="CP060203">
    <property type="protein sequence ID" value="QNS42137.1"/>
    <property type="molecule type" value="Genomic_DNA"/>
</dbReference>
<sequence length="69" mass="7690">MVEELTIEVKSVNIPPISLAMCDSINCPICDTDLSVENGIDLDHFEVDDDTVIYCEGCDINLKFKIVQL</sequence>
<name>A0A7H1DYS9_9FLAO</name>
<accession>A0A7H1DYS9</accession>
<dbReference type="KEGG" id="cmaq:H0S70_03940"/>
<reference evidence="1 2" key="1">
    <citation type="submission" date="2020-07" db="EMBL/GenBank/DDBJ databases">
        <title>Complete genome and description of Chryseobacterium manosquense strain Marseille-Q2069 sp. nov.</title>
        <authorList>
            <person name="Boxberger M."/>
        </authorList>
    </citation>
    <scope>NUCLEOTIDE SEQUENCE [LARGE SCALE GENOMIC DNA]</scope>
    <source>
        <strain evidence="1 2">Marseille-Q2069</strain>
    </source>
</reference>
<keyword evidence="2" id="KW-1185">Reference proteome</keyword>
<proteinExistence type="predicted"/>
<protein>
    <submittedName>
        <fullName evidence="1">Uncharacterized protein</fullName>
    </submittedName>
</protein>
<dbReference type="Proteomes" id="UP000516438">
    <property type="component" value="Chromosome"/>
</dbReference>
<gene>
    <name evidence="1" type="ORF">H0S70_03940</name>
</gene>
<organism evidence="1 2">
    <name type="scientific">Chryseobacterium manosquense</name>
    <dbReference type="NCBI Taxonomy" id="2754694"/>
    <lineage>
        <taxon>Bacteria</taxon>
        <taxon>Pseudomonadati</taxon>
        <taxon>Bacteroidota</taxon>
        <taxon>Flavobacteriia</taxon>
        <taxon>Flavobacteriales</taxon>
        <taxon>Weeksellaceae</taxon>
        <taxon>Chryseobacterium group</taxon>
        <taxon>Chryseobacterium</taxon>
    </lineage>
</organism>
<evidence type="ECO:0000313" key="2">
    <source>
        <dbReference type="Proteomes" id="UP000516438"/>
    </source>
</evidence>
<dbReference type="AlphaFoldDB" id="A0A7H1DYS9"/>
<evidence type="ECO:0000313" key="1">
    <source>
        <dbReference type="EMBL" id="QNS42137.1"/>
    </source>
</evidence>